<evidence type="ECO:0000256" key="1">
    <source>
        <dbReference type="SAM" id="MobiDB-lite"/>
    </source>
</evidence>
<feature type="region of interest" description="Disordered" evidence="1">
    <location>
        <begin position="248"/>
        <end position="334"/>
    </location>
</feature>
<accession>A0A9N9LT19</accession>
<comment type="caution">
    <text evidence="2">The sequence shown here is derived from an EMBL/GenBank/DDBJ whole genome shotgun (WGS) entry which is preliminary data.</text>
</comment>
<keyword evidence="3" id="KW-1185">Reference proteome</keyword>
<gene>
    <name evidence="2" type="ORF">HYALB_00012933</name>
</gene>
<feature type="region of interest" description="Disordered" evidence="1">
    <location>
        <begin position="1"/>
        <end position="62"/>
    </location>
</feature>
<evidence type="ECO:0000313" key="3">
    <source>
        <dbReference type="Proteomes" id="UP000701801"/>
    </source>
</evidence>
<protein>
    <submittedName>
        <fullName evidence="2">Uncharacterized protein</fullName>
    </submittedName>
</protein>
<evidence type="ECO:0000313" key="2">
    <source>
        <dbReference type="EMBL" id="CAG8980735.1"/>
    </source>
</evidence>
<feature type="compositionally biased region" description="Acidic residues" evidence="1">
    <location>
        <begin position="32"/>
        <end position="42"/>
    </location>
</feature>
<dbReference type="Proteomes" id="UP000701801">
    <property type="component" value="Unassembled WGS sequence"/>
</dbReference>
<sequence>MAKQQEKPMVSFEGGDGVSAVEEQAEDIAAPESEDEDEEVAFGEDAGSFRSGGCVSESGGAAGEQRVGNAADAVVMWGRDCVEERTLGFLGGLEMMWAFPSVDAMLRGARWGEMERRLPNGRTSKRPLPEHRREHGQIQLKMTESELLRIRDGAWLSGMRLDTFAAEDRNLCGKPKGVRITLEEFARLCELRRESGGRVPAARLGRLSGPSADIIRRASNYLGQRLEAKRKLAWLEYEDNGGRVETKKRWEQKHEEAVPKREKKRRALAAGKAKAKADAEAEAPAGRAETEAEAGAGAGTAQGEERGEDGEAMDVDVVADEVEEEEEDLYGASP</sequence>
<name>A0A9N9LT19_9HELO</name>
<organism evidence="2 3">
    <name type="scientific">Hymenoscyphus albidus</name>
    <dbReference type="NCBI Taxonomy" id="595503"/>
    <lineage>
        <taxon>Eukaryota</taxon>
        <taxon>Fungi</taxon>
        <taxon>Dikarya</taxon>
        <taxon>Ascomycota</taxon>
        <taxon>Pezizomycotina</taxon>
        <taxon>Leotiomycetes</taxon>
        <taxon>Helotiales</taxon>
        <taxon>Helotiaceae</taxon>
        <taxon>Hymenoscyphus</taxon>
    </lineage>
</organism>
<dbReference type="EMBL" id="CAJVRM010000412">
    <property type="protein sequence ID" value="CAG8980735.1"/>
    <property type="molecule type" value="Genomic_DNA"/>
</dbReference>
<feature type="compositionally biased region" description="Low complexity" evidence="1">
    <location>
        <begin position="282"/>
        <end position="302"/>
    </location>
</feature>
<reference evidence="2" key="1">
    <citation type="submission" date="2021-07" db="EMBL/GenBank/DDBJ databases">
        <authorList>
            <person name="Durling M."/>
        </authorList>
    </citation>
    <scope>NUCLEOTIDE SEQUENCE</scope>
</reference>
<dbReference type="AlphaFoldDB" id="A0A9N9LT19"/>
<proteinExistence type="predicted"/>
<feature type="compositionally biased region" description="Acidic residues" evidence="1">
    <location>
        <begin position="306"/>
        <end position="334"/>
    </location>
</feature>
<feature type="compositionally biased region" description="Basic and acidic residues" evidence="1">
    <location>
        <begin position="248"/>
        <end position="260"/>
    </location>
</feature>